<feature type="transmembrane region" description="Helical" evidence="1">
    <location>
        <begin position="82"/>
        <end position="102"/>
    </location>
</feature>
<evidence type="ECO:0000313" key="3">
    <source>
        <dbReference type="EMBL" id="QSG14964.1"/>
    </source>
</evidence>
<sequence>MSLQRSDLIASGLLVAAALVGVVFWESLPAEMAIHFDAGGTPNSYVSKPVGVMLAPAIGLASIAFTRVAIRVDPASDPVIENAAIYFLGGVVSYVHLLVIAYNLDYQFSMTAAIGPVLVAAAALAAWAIYRDRIA</sequence>
<dbReference type="RefSeq" id="WP_229120225.1">
    <property type="nucleotide sequence ID" value="NZ_CP064791.1"/>
</dbReference>
<evidence type="ECO:0000313" key="4">
    <source>
        <dbReference type="Proteomes" id="UP000663292"/>
    </source>
</evidence>
<dbReference type="PANTHER" id="PTHR37810:SF5">
    <property type="entry name" value="IMMUNITY PROTEIN SDPI"/>
    <property type="match status" value="1"/>
</dbReference>
<organism evidence="3 4">
    <name type="scientific">Halapricum desulfuricans</name>
    <dbReference type="NCBI Taxonomy" id="2841257"/>
    <lineage>
        <taxon>Archaea</taxon>
        <taxon>Methanobacteriati</taxon>
        <taxon>Methanobacteriota</taxon>
        <taxon>Stenosarchaea group</taxon>
        <taxon>Halobacteria</taxon>
        <taxon>Halobacteriales</taxon>
        <taxon>Haloarculaceae</taxon>
        <taxon>Halapricum</taxon>
    </lineage>
</organism>
<keyword evidence="1" id="KW-0472">Membrane</keyword>
<dbReference type="Proteomes" id="UP000663292">
    <property type="component" value="Chromosome"/>
</dbReference>
<dbReference type="EMBL" id="CP064791">
    <property type="protein sequence ID" value="QSG14964.1"/>
    <property type="molecule type" value="Genomic_DNA"/>
</dbReference>
<dbReference type="PANTHER" id="PTHR37810">
    <property type="entry name" value="IMMUNITY PROTEIN SDPI"/>
    <property type="match status" value="1"/>
</dbReference>
<keyword evidence="1" id="KW-1133">Transmembrane helix</keyword>
<evidence type="ECO:0000256" key="1">
    <source>
        <dbReference type="SAM" id="Phobius"/>
    </source>
</evidence>
<protein>
    <submittedName>
        <fullName evidence="3">Uncharacterized membrane protein, DUF1648 family</fullName>
    </submittedName>
</protein>
<keyword evidence="1" id="KW-0812">Transmembrane</keyword>
<dbReference type="GeneID" id="68858072"/>
<feature type="transmembrane region" description="Helical" evidence="1">
    <location>
        <begin position="50"/>
        <end position="70"/>
    </location>
</feature>
<gene>
    <name evidence="3" type="ORF">HSEST_1435</name>
</gene>
<reference evidence="3 4" key="1">
    <citation type="submission" date="2020-11" db="EMBL/GenBank/DDBJ databases">
        <title>Carbohydrate-dependent, anaerobic sulfur respiration: A novel catabolism in halophilic archaea.</title>
        <authorList>
            <person name="Sorokin D.Y."/>
            <person name="Messina E."/>
            <person name="Smedile F."/>
            <person name="La Cono V."/>
            <person name="Hallsworth J.E."/>
            <person name="Yakimov M.M."/>
        </authorList>
    </citation>
    <scope>NUCLEOTIDE SEQUENCE [LARGE SCALE GENOMIC DNA]</scope>
    <source>
        <strain evidence="3 4">HSR-Est</strain>
    </source>
</reference>
<dbReference type="GO" id="GO:0009636">
    <property type="term" value="P:response to toxic substance"/>
    <property type="evidence" value="ECO:0007669"/>
    <property type="project" value="TreeGrafter"/>
</dbReference>
<feature type="transmembrane region" description="Helical" evidence="1">
    <location>
        <begin position="7"/>
        <end position="25"/>
    </location>
</feature>
<keyword evidence="4" id="KW-1185">Reference proteome</keyword>
<dbReference type="AlphaFoldDB" id="A0A897NRA8"/>
<evidence type="ECO:0000259" key="2">
    <source>
        <dbReference type="Pfam" id="PF07853"/>
    </source>
</evidence>
<feature type="transmembrane region" description="Helical" evidence="1">
    <location>
        <begin position="108"/>
        <end position="130"/>
    </location>
</feature>
<proteinExistence type="predicted"/>
<dbReference type="InterPro" id="IPR012867">
    <property type="entry name" value="DUF1648"/>
</dbReference>
<dbReference type="Pfam" id="PF07853">
    <property type="entry name" value="DUF1648"/>
    <property type="match status" value="1"/>
</dbReference>
<feature type="domain" description="DUF1648" evidence="2">
    <location>
        <begin position="13"/>
        <end position="59"/>
    </location>
</feature>
<name>A0A897NRA8_9EURY</name>
<accession>A0A897NRA8</accession>